<keyword evidence="2" id="KW-1185">Reference proteome</keyword>
<reference evidence="1 2" key="1">
    <citation type="submission" date="2017-06" db="EMBL/GenBank/DDBJ databases">
        <title>Ant-infecting Ophiocordyceps genomes reveal a high diversity of potential behavioral manipulation genes and a possible major role for enterotoxins.</title>
        <authorList>
            <person name="De Bekker C."/>
            <person name="Evans H.C."/>
            <person name="Brachmann A."/>
            <person name="Hughes D.P."/>
        </authorList>
    </citation>
    <scope>NUCLEOTIDE SEQUENCE [LARGE SCALE GENOMIC DNA]</scope>
    <source>
        <strain evidence="1 2">Map16</strain>
    </source>
</reference>
<dbReference type="Proteomes" id="UP000226431">
    <property type="component" value="Unassembled WGS sequence"/>
</dbReference>
<evidence type="ECO:0000313" key="2">
    <source>
        <dbReference type="Proteomes" id="UP000226431"/>
    </source>
</evidence>
<evidence type="ECO:0000313" key="1">
    <source>
        <dbReference type="EMBL" id="PHH77882.1"/>
    </source>
</evidence>
<gene>
    <name evidence="1" type="ORF">CDD80_104</name>
</gene>
<sequence length="147" mass="15800">MEWIKVSPGISLVASAYLPLVVFHPPCVPLPGLGHRAASAIASGSRDATDPYWIGASHAASPADFGLSLPPRLRAVSNRLGSWAVHLWLPTSGCPPLAAYLHLLPFSHRLTPPFLLPPIRFSRLRFSPLLFPPLPSPPLLSSSPPPR</sequence>
<comment type="caution">
    <text evidence="1">The sequence shown here is derived from an EMBL/GenBank/DDBJ whole genome shotgun (WGS) entry which is preliminary data.</text>
</comment>
<dbReference type="EMBL" id="NJES01000100">
    <property type="protein sequence ID" value="PHH77882.1"/>
    <property type="molecule type" value="Genomic_DNA"/>
</dbReference>
<dbReference type="AlphaFoldDB" id="A0A2C5ZDU4"/>
<proteinExistence type="predicted"/>
<accession>A0A2C5ZDU4</accession>
<protein>
    <submittedName>
        <fullName evidence="1">Uncharacterized protein</fullName>
    </submittedName>
</protein>
<organism evidence="1 2">
    <name type="scientific">Ophiocordyceps camponoti-rufipedis</name>
    <dbReference type="NCBI Taxonomy" id="2004952"/>
    <lineage>
        <taxon>Eukaryota</taxon>
        <taxon>Fungi</taxon>
        <taxon>Dikarya</taxon>
        <taxon>Ascomycota</taxon>
        <taxon>Pezizomycotina</taxon>
        <taxon>Sordariomycetes</taxon>
        <taxon>Hypocreomycetidae</taxon>
        <taxon>Hypocreales</taxon>
        <taxon>Ophiocordycipitaceae</taxon>
        <taxon>Ophiocordyceps</taxon>
    </lineage>
</organism>
<name>A0A2C5ZDU4_9HYPO</name>